<accession>A0A6L2J0A0</accession>
<organism evidence="2">
    <name type="scientific">Tanacetum cinerariifolium</name>
    <name type="common">Dalmatian daisy</name>
    <name type="synonym">Chrysanthemum cinerariifolium</name>
    <dbReference type="NCBI Taxonomy" id="118510"/>
    <lineage>
        <taxon>Eukaryota</taxon>
        <taxon>Viridiplantae</taxon>
        <taxon>Streptophyta</taxon>
        <taxon>Embryophyta</taxon>
        <taxon>Tracheophyta</taxon>
        <taxon>Spermatophyta</taxon>
        <taxon>Magnoliopsida</taxon>
        <taxon>eudicotyledons</taxon>
        <taxon>Gunneridae</taxon>
        <taxon>Pentapetalae</taxon>
        <taxon>asterids</taxon>
        <taxon>campanulids</taxon>
        <taxon>Asterales</taxon>
        <taxon>Asteraceae</taxon>
        <taxon>Asteroideae</taxon>
        <taxon>Anthemideae</taxon>
        <taxon>Anthemidinae</taxon>
        <taxon>Tanacetum</taxon>
    </lineage>
</organism>
<gene>
    <name evidence="2" type="ORF">Tci_002169</name>
</gene>
<evidence type="ECO:0000313" key="2">
    <source>
        <dbReference type="EMBL" id="GEU30191.1"/>
    </source>
</evidence>
<proteinExistence type="predicted"/>
<feature type="compositionally biased region" description="Basic and acidic residues" evidence="1">
    <location>
        <begin position="82"/>
        <end position="99"/>
    </location>
</feature>
<feature type="region of interest" description="Disordered" evidence="1">
    <location>
        <begin position="82"/>
        <end position="108"/>
    </location>
</feature>
<dbReference type="AlphaFoldDB" id="A0A6L2J0A0"/>
<evidence type="ECO:0000256" key="1">
    <source>
        <dbReference type="SAM" id="MobiDB-lite"/>
    </source>
</evidence>
<reference evidence="2" key="1">
    <citation type="journal article" date="2019" name="Sci. Rep.">
        <title>Draft genome of Tanacetum cinerariifolium, the natural source of mosquito coil.</title>
        <authorList>
            <person name="Yamashiro T."/>
            <person name="Shiraishi A."/>
            <person name="Satake H."/>
            <person name="Nakayama K."/>
        </authorList>
    </citation>
    <scope>NUCLEOTIDE SEQUENCE</scope>
</reference>
<comment type="caution">
    <text evidence="2">The sequence shown here is derived from an EMBL/GenBank/DDBJ whole genome shotgun (WGS) entry which is preliminary data.</text>
</comment>
<dbReference type="EMBL" id="BKCJ010000135">
    <property type="protein sequence ID" value="GEU30191.1"/>
    <property type="molecule type" value="Genomic_DNA"/>
</dbReference>
<protein>
    <submittedName>
        <fullName evidence="2">Uncharacterized protein</fullName>
    </submittedName>
</protein>
<sequence>MEFIEKRRKFFVAKRAEAKRNKPPTKAQQRRLMCTYLNNMDGWKTRVLKNKSFVDIQDLFNKEMKRVNMFVDLDTEVVESTKKDKAETLQESSSKRAGDDGDEVTIDATPVSTKSPTIVDYKIYKERRKSFYRFLEQMLQVDVECEMAYELLRLVKKELKEGYRANSSVWKHPPGD</sequence>
<name>A0A6L2J0A0_TANCI</name>